<sequence length="89" mass="9437">MMDSETSPIEGIAHNGDSVGPVNIRLGENADGTSHVYLTTDGTSHVIRDNEHVQRFNTGTRSIADYVNDDGDPFSTPAGHLADATRVAA</sequence>
<protein>
    <submittedName>
        <fullName evidence="2">Uncharacterized protein</fullName>
    </submittedName>
</protein>
<dbReference type="EMBL" id="CP040637">
    <property type="protein sequence ID" value="QCW04783.1"/>
    <property type="molecule type" value="Genomic_DNA"/>
</dbReference>
<dbReference type="Proteomes" id="UP000307562">
    <property type="component" value="Chromosome"/>
</dbReference>
<keyword evidence="3" id="KW-1185">Reference proteome</keyword>
<feature type="region of interest" description="Disordered" evidence="1">
    <location>
        <begin position="1"/>
        <end position="20"/>
    </location>
</feature>
<evidence type="ECO:0000256" key="1">
    <source>
        <dbReference type="SAM" id="MobiDB-lite"/>
    </source>
</evidence>
<dbReference type="AlphaFoldDB" id="A0A4P9TIS3"/>
<name>A0A4P9TIS3_9EURY</name>
<reference evidence="3" key="1">
    <citation type="submission" date="2019-05" db="EMBL/GenBank/DDBJ databases">
        <title>Complete Genome Sequence and Methylation Pattern of the Halophilic Archaeon Natrinema pallidum BOL6-1.</title>
        <authorList>
            <person name="DasSarma P."/>
            <person name="DasSarma B.P."/>
            <person name="DasSarma S.L."/>
            <person name="Martinez F.L."/>
            <person name="Guzman D."/>
            <person name="Roberts R.J."/>
            <person name="DasSarma S."/>
        </authorList>
    </citation>
    <scope>NUCLEOTIDE SEQUENCE [LARGE SCALE GENOMIC DNA]</scope>
    <source>
        <strain evidence="3">BOL6-1</strain>
    </source>
</reference>
<gene>
    <name evidence="2" type="ORF">FGF80_16840</name>
</gene>
<evidence type="ECO:0000313" key="2">
    <source>
        <dbReference type="EMBL" id="QCW04783.1"/>
    </source>
</evidence>
<accession>A0A4P9TIS3</accession>
<evidence type="ECO:0000313" key="3">
    <source>
        <dbReference type="Proteomes" id="UP000307562"/>
    </source>
</evidence>
<organism evidence="2 3">
    <name type="scientific">Natrinema pallidum</name>
    <dbReference type="NCBI Taxonomy" id="69527"/>
    <lineage>
        <taxon>Archaea</taxon>
        <taxon>Methanobacteriati</taxon>
        <taxon>Methanobacteriota</taxon>
        <taxon>Stenosarchaea group</taxon>
        <taxon>Halobacteria</taxon>
        <taxon>Halobacteriales</taxon>
        <taxon>Natrialbaceae</taxon>
        <taxon>Natrinema</taxon>
    </lineage>
</organism>
<dbReference type="GeneID" id="96157708"/>
<dbReference type="RefSeq" id="WP_138655287.1">
    <property type="nucleotide sequence ID" value="NZ_CP040637.1"/>
</dbReference>
<dbReference type="KEGG" id="npl:FGF80_16840"/>
<proteinExistence type="predicted"/>